<dbReference type="Pfam" id="PF00550">
    <property type="entry name" value="PP-binding"/>
    <property type="match status" value="1"/>
</dbReference>
<evidence type="ECO:0000313" key="4">
    <source>
        <dbReference type="EMBL" id="CEJ54795.1"/>
    </source>
</evidence>
<sequence>MEPTGRRLLSRVVDYAAQHEPERLFAVIPRGLNVSDGFQNLTMKELAHAVNSLCWWIEKTIGPAISRERLAYIGMNDVRYCVFVLACQKLGYEAFLPSTRNSDDAHVHLLKAADCTKIFFSEERRTRVLEIQGLCPNVEIFQIPTLRQMLADANGRRSYIYQQAYDDVESHTICIIHSSGTTGMPKLVPLTNGFFKCQDECSRLPWPESRQPATFCNYSQEEIVLATTPFFHLMGLFSFIMSIFHNVPVLIGPEKPLSVDYLVELIDKTRPTAGFFPPSVLEDMSHSEKALKSLGTLHSVFFGGAPLALDSGRRLRQHVQVVSVIGSSEMGWLPALIPESKEDWAYFEWNPFYGIEMQARGDDLFEMVIPRREDSRNVHAIFHTFPDRDVYKTNDLYTRHPTNSQLWKFHGRFDDVIVLSNGEKFNPVNMEKTIEGHPLVSRAVVVGQSRFEAGLLIQPTTDASQMSHNSIIEEVWPTVQEANRAAAAHGRILKERIGLASNTKPFKTTAKGTVQRQAVLRDYEQEINAIYDADLAFDLDVPFPETTDLSSIVEFVRQIVSRASGKSCFLDNQNIHDAGLDSLTTIQIAKLLQRGIQQHRPETKEGTITSQVVYANPTVEGLARFILGILDGEIGDDIPCKEKIHQLIQKYTTRLTANSDKQLSSQPKTPSVVVLTGSTGSLGTYLLHDLIKTPTIAKVYCLNRSDAETRQKNSFSEKGLGVSPDEWTKIEFLQASLGEPQFNLERAKYEEMSSLVDTVIHNAWKVDFNQSVESFETHIKGVRVFIDFSLQSRHNAHIHFVSSVSTVGAWTRQMGSLVPEEPIEDSDVALQQGYGESKYVAERICLEASRRCHVPTTVYRVGQIAGPTLPNGQWNRQEWLPTIIASSKAMGKIPSGLGSMAVDWVPVDTLSSILTEILHTRHGQVSKESHACFHLTNWNTTSWSSLIPVIRETFNVEPVGLREWVAELEHIENPSSSDIADKPALKLLSFYRALVDEDNAAMSVALDVSRAKAASGTMRALEPISPALMKNWLSQWRF</sequence>
<dbReference type="Pfam" id="PF00501">
    <property type="entry name" value="AMP-binding"/>
    <property type="match status" value="1"/>
</dbReference>
<keyword evidence="5" id="KW-1185">Reference proteome</keyword>
<organism evidence="4 5">
    <name type="scientific">Penicillium brasilianum</name>
    <dbReference type="NCBI Taxonomy" id="104259"/>
    <lineage>
        <taxon>Eukaryota</taxon>
        <taxon>Fungi</taxon>
        <taxon>Dikarya</taxon>
        <taxon>Ascomycota</taxon>
        <taxon>Pezizomycotina</taxon>
        <taxon>Eurotiomycetes</taxon>
        <taxon>Eurotiomycetidae</taxon>
        <taxon>Eurotiales</taxon>
        <taxon>Aspergillaceae</taxon>
        <taxon>Penicillium</taxon>
    </lineage>
</organism>
<dbReference type="OrthoDB" id="429813at2759"/>
<proteinExistence type="predicted"/>
<keyword evidence="1" id="KW-0596">Phosphopantetheine</keyword>
<evidence type="ECO:0000256" key="2">
    <source>
        <dbReference type="ARBA" id="ARBA00022553"/>
    </source>
</evidence>
<dbReference type="PANTHER" id="PTHR43439">
    <property type="entry name" value="PHENYLACETATE-COENZYME A LIGASE"/>
    <property type="match status" value="1"/>
</dbReference>
<dbReference type="InterPro" id="IPR042099">
    <property type="entry name" value="ANL_N_sf"/>
</dbReference>
<gene>
    <name evidence="4" type="ORF">PMG11_01088</name>
</gene>
<dbReference type="Pfam" id="PF23562">
    <property type="entry name" value="AMP-binding_C_3"/>
    <property type="match status" value="1"/>
</dbReference>
<protein>
    <recommendedName>
        <fullName evidence="3">Carrier domain-containing protein</fullName>
    </recommendedName>
</protein>
<dbReference type="SUPFAM" id="SSF51735">
    <property type="entry name" value="NAD(P)-binding Rossmann-fold domains"/>
    <property type="match status" value="1"/>
</dbReference>
<dbReference type="Gene3D" id="3.40.50.12780">
    <property type="entry name" value="N-terminal domain of ligase-like"/>
    <property type="match status" value="1"/>
</dbReference>
<dbReference type="InterPro" id="IPR051414">
    <property type="entry name" value="Adenylate-forming_Reductase"/>
</dbReference>
<dbReference type="PANTHER" id="PTHR43439:SF2">
    <property type="entry name" value="ENZYME, PUTATIVE (JCVI)-RELATED"/>
    <property type="match status" value="1"/>
</dbReference>
<dbReference type="Pfam" id="PF07993">
    <property type="entry name" value="NAD_binding_4"/>
    <property type="match status" value="1"/>
</dbReference>
<evidence type="ECO:0000313" key="5">
    <source>
        <dbReference type="Proteomes" id="UP000042958"/>
    </source>
</evidence>
<evidence type="ECO:0000256" key="1">
    <source>
        <dbReference type="ARBA" id="ARBA00022450"/>
    </source>
</evidence>
<dbReference type="SUPFAM" id="SSF47336">
    <property type="entry name" value="ACP-like"/>
    <property type="match status" value="1"/>
</dbReference>
<dbReference type="InterPro" id="IPR036736">
    <property type="entry name" value="ACP-like_sf"/>
</dbReference>
<dbReference type="Gene3D" id="3.40.50.720">
    <property type="entry name" value="NAD(P)-binding Rossmann-like Domain"/>
    <property type="match status" value="1"/>
</dbReference>
<dbReference type="InterPro" id="IPR020845">
    <property type="entry name" value="AMP-binding_CS"/>
</dbReference>
<keyword evidence="2" id="KW-0597">Phosphoprotein</keyword>
<reference evidence="5" key="1">
    <citation type="journal article" date="2015" name="Genome Announc.">
        <title>Draft genome sequence of the fungus Penicillium brasilianum MG11.</title>
        <authorList>
            <person name="Horn F."/>
            <person name="Linde J."/>
            <person name="Mattern D.J."/>
            <person name="Walther G."/>
            <person name="Guthke R."/>
            <person name="Brakhage A.A."/>
            <person name="Valiante V."/>
        </authorList>
    </citation>
    <scope>NUCLEOTIDE SEQUENCE [LARGE SCALE GENOMIC DNA]</scope>
    <source>
        <strain evidence="5">MG11</strain>
    </source>
</reference>
<dbReference type="GO" id="GO:0044550">
    <property type="term" value="P:secondary metabolite biosynthetic process"/>
    <property type="evidence" value="ECO:0007669"/>
    <property type="project" value="UniProtKB-ARBA"/>
</dbReference>
<dbReference type="SUPFAM" id="SSF56801">
    <property type="entry name" value="Acetyl-CoA synthetase-like"/>
    <property type="match status" value="1"/>
</dbReference>
<dbReference type="InterPro" id="IPR009081">
    <property type="entry name" value="PP-bd_ACP"/>
</dbReference>
<feature type="domain" description="Carrier" evidence="3">
    <location>
        <begin position="547"/>
        <end position="630"/>
    </location>
</feature>
<name>A0A0F7TE41_PENBI</name>
<dbReference type="InterPro" id="IPR000873">
    <property type="entry name" value="AMP-dep_synth/lig_dom"/>
</dbReference>
<dbReference type="PROSITE" id="PS00455">
    <property type="entry name" value="AMP_BINDING"/>
    <property type="match status" value="1"/>
</dbReference>
<dbReference type="Proteomes" id="UP000042958">
    <property type="component" value="Unassembled WGS sequence"/>
</dbReference>
<dbReference type="AlphaFoldDB" id="A0A0F7TE41"/>
<dbReference type="InterPro" id="IPR013120">
    <property type="entry name" value="FAR_NAD-bd"/>
</dbReference>
<accession>A0A0F7TE41</accession>
<dbReference type="InterPro" id="IPR036291">
    <property type="entry name" value="NAD(P)-bd_dom_sf"/>
</dbReference>
<dbReference type="EMBL" id="CDHK01000001">
    <property type="protein sequence ID" value="CEJ54795.1"/>
    <property type="molecule type" value="Genomic_DNA"/>
</dbReference>
<dbReference type="InterPro" id="IPR006162">
    <property type="entry name" value="Ppantetheine_attach_site"/>
</dbReference>
<evidence type="ECO:0000259" key="3">
    <source>
        <dbReference type="PROSITE" id="PS50075"/>
    </source>
</evidence>
<dbReference type="STRING" id="104259.A0A0F7TE41"/>
<dbReference type="PROSITE" id="PS00012">
    <property type="entry name" value="PHOSPHOPANTETHEINE"/>
    <property type="match status" value="1"/>
</dbReference>
<dbReference type="PROSITE" id="PS50075">
    <property type="entry name" value="CARRIER"/>
    <property type="match status" value="1"/>
</dbReference>